<evidence type="ECO:0000313" key="3">
    <source>
        <dbReference type="Proteomes" id="UP000499080"/>
    </source>
</evidence>
<evidence type="ECO:0000313" key="1">
    <source>
        <dbReference type="EMBL" id="GBO03571.1"/>
    </source>
</evidence>
<dbReference type="AlphaFoldDB" id="A0A4Y2TW12"/>
<reference evidence="2 3" key="1">
    <citation type="journal article" date="2019" name="Sci. Rep.">
        <title>Orb-weaving spider Araneus ventricosus genome elucidates the spidroin gene catalogue.</title>
        <authorList>
            <person name="Kono N."/>
            <person name="Nakamura H."/>
            <person name="Ohtoshi R."/>
            <person name="Moran D.A.P."/>
            <person name="Shinohara A."/>
            <person name="Yoshida Y."/>
            <person name="Fujiwara M."/>
            <person name="Mori M."/>
            <person name="Tomita M."/>
            <person name="Arakawa K."/>
        </authorList>
    </citation>
    <scope>NUCLEOTIDE SEQUENCE [LARGE SCALE GENOMIC DNA]</scope>
</reference>
<sequence length="88" mass="9927">MKLISVETAEHSTPPLIADTLHKRPIFHRHLAPTGGFPPTSENRRARLLEQRDTESKGIRLAESGLFHHPVSVVRRGSDDITRIRDCP</sequence>
<accession>A0A4Y2TW12</accession>
<keyword evidence="3" id="KW-1185">Reference proteome</keyword>
<dbReference type="EMBL" id="BGPR01030821">
    <property type="protein sequence ID" value="GBO03571.1"/>
    <property type="molecule type" value="Genomic_DNA"/>
</dbReference>
<protein>
    <submittedName>
        <fullName evidence="2">Uncharacterized protein</fullName>
    </submittedName>
</protein>
<evidence type="ECO:0000313" key="2">
    <source>
        <dbReference type="EMBL" id="GBO03577.1"/>
    </source>
</evidence>
<proteinExistence type="predicted"/>
<gene>
    <name evidence="2" type="ORF">AVEN_176321_1</name>
    <name evidence="1" type="ORF">AVEN_272169_1</name>
</gene>
<name>A0A4Y2TW12_ARAVE</name>
<dbReference type="Proteomes" id="UP000499080">
    <property type="component" value="Unassembled WGS sequence"/>
</dbReference>
<comment type="caution">
    <text evidence="2">The sequence shown here is derived from an EMBL/GenBank/DDBJ whole genome shotgun (WGS) entry which is preliminary data.</text>
</comment>
<organism evidence="2 3">
    <name type="scientific">Araneus ventricosus</name>
    <name type="common">Orbweaver spider</name>
    <name type="synonym">Epeira ventricosa</name>
    <dbReference type="NCBI Taxonomy" id="182803"/>
    <lineage>
        <taxon>Eukaryota</taxon>
        <taxon>Metazoa</taxon>
        <taxon>Ecdysozoa</taxon>
        <taxon>Arthropoda</taxon>
        <taxon>Chelicerata</taxon>
        <taxon>Arachnida</taxon>
        <taxon>Araneae</taxon>
        <taxon>Araneomorphae</taxon>
        <taxon>Entelegynae</taxon>
        <taxon>Araneoidea</taxon>
        <taxon>Araneidae</taxon>
        <taxon>Araneus</taxon>
    </lineage>
</organism>
<dbReference type="EMBL" id="BGPR01030827">
    <property type="protein sequence ID" value="GBO03577.1"/>
    <property type="molecule type" value="Genomic_DNA"/>
</dbReference>